<comment type="caution">
    <text evidence="1">The sequence shown here is derived from an EMBL/GenBank/DDBJ whole genome shotgun (WGS) entry which is preliminary data.</text>
</comment>
<keyword evidence="2" id="KW-1185">Reference proteome</keyword>
<dbReference type="Proteomes" id="UP000606786">
    <property type="component" value="Unassembled WGS sequence"/>
</dbReference>
<organism evidence="1 2">
    <name type="scientific">Ceratitis capitata</name>
    <name type="common">Mediterranean fruit fly</name>
    <name type="synonym">Tephritis capitata</name>
    <dbReference type="NCBI Taxonomy" id="7213"/>
    <lineage>
        <taxon>Eukaryota</taxon>
        <taxon>Metazoa</taxon>
        <taxon>Ecdysozoa</taxon>
        <taxon>Arthropoda</taxon>
        <taxon>Hexapoda</taxon>
        <taxon>Insecta</taxon>
        <taxon>Pterygota</taxon>
        <taxon>Neoptera</taxon>
        <taxon>Endopterygota</taxon>
        <taxon>Diptera</taxon>
        <taxon>Brachycera</taxon>
        <taxon>Muscomorpha</taxon>
        <taxon>Tephritoidea</taxon>
        <taxon>Tephritidae</taxon>
        <taxon>Ceratitis</taxon>
        <taxon>Ceratitis</taxon>
    </lineage>
</organism>
<sequence>MPQKSLKKIKNRHPKGNLVANIKQREDRLAVLELSLEGSDVDGSDGGVGAGDGDGRVGSLNRQPDELLLIRASAQLFERLAVGRLAVNFGEANASNHTLAI</sequence>
<name>A0A811V2E0_CERCA</name>
<reference evidence="1" key="1">
    <citation type="submission" date="2020-11" db="EMBL/GenBank/DDBJ databases">
        <authorList>
            <person name="Whitehead M."/>
        </authorList>
    </citation>
    <scope>NUCLEOTIDE SEQUENCE</scope>
    <source>
        <strain evidence="1">EGII</strain>
    </source>
</reference>
<dbReference type="AlphaFoldDB" id="A0A811V2E0"/>
<dbReference type="EMBL" id="CAJHJT010000034">
    <property type="protein sequence ID" value="CAD7005220.1"/>
    <property type="molecule type" value="Genomic_DNA"/>
</dbReference>
<proteinExistence type="predicted"/>
<gene>
    <name evidence="1" type="ORF">CCAP1982_LOCUS13580</name>
</gene>
<accession>A0A811V2E0</accession>
<evidence type="ECO:0000313" key="2">
    <source>
        <dbReference type="Proteomes" id="UP000606786"/>
    </source>
</evidence>
<protein>
    <submittedName>
        <fullName evidence="1">(Mediterranean fruit fly) hypothetical protein</fullName>
    </submittedName>
</protein>
<evidence type="ECO:0000313" key="1">
    <source>
        <dbReference type="EMBL" id="CAD7005220.1"/>
    </source>
</evidence>